<feature type="region of interest" description="Disordered" evidence="1">
    <location>
        <begin position="81"/>
        <end position="104"/>
    </location>
</feature>
<organism evidence="2 3">
    <name type="scientific">Nibribacter koreensis</name>
    <dbReference type="NCBI Taxonomy" id="1084519"/>
    <lineage>
        <taxon>Bacteria</taxon>
        <taxon>Pseudomonadati</taxon>
        <taxon>Bacteroidota</taxon>
        <taxon>Cytophagia</taxon>
        <taxon>Cytophagales</taxon>
        <taxon>Hymenobacteraceae</taxon>
        <taxon>Nibribacter</taxon>
    </lineage>
</organism>
<comment type="caution">
    <text evidence="2">The sequence shown here is derived from an EMBL/GenBank/DDBJ whole genome shotgun (WGS) entry which is preliminary data.</text>
</comment>
<evidence type="ECO:0000256" key="1">
    <source>
        <dbReference type="SAM" id="MobiDB-lite"/>
    </source>
</evidence>
<protein>
    <submittedName>
        <fullName evidence="2">Uncharacterized protein</fullName>
    </submittedName>
</protein>
<gene>
    <name evidence="2" type="ORF">GCM10023183_07100</name>
</gene>
<accession>A0ABP8F9Y4</accession>
<evidence type="ECO:0000313" key="2">
    <source>
        <dbReference type="EMBL" id="GAA4298665.1"/>
    </source>
</evidence>
<keyword evidence="3" id="KW-1185">Reference proteome</keyword>
<dbReference type="Proteomes" id="UP001501844">
    <property type="component" value="Unassembled WGS sequence"/>
</dbReference>
<reference evidence="3" key="1">
    <citation type="journal article" date="2019" name="Int. J. Syst. Evol. Microbiol.">
        <title>The Global Catalogue of Microorganisms (GCM) 10K type strain sequencing project: providing services to taxonomists for standard genome sequencing and annotation.</title>
        <authorList>
            <consortium name="The Broad Institute Genomics Platform"/>
            <consortium name="The Broad Institute Genome Sequencing Center for Infectious Disease"/>
            <person name="Wu L."/>
            <person name="Ma J."/>
        </authorList>
    </citation>
    <scope>NUCLEOTIDE SEQUENCE [LARGE SCALE GENOMIC DNA]</scope>
    <source>
        <strain evidence="3">JCM 17917</strain>
    </source>
</reference>
<dbReference type="EMBL" id="BAABGX010000001">
    <property type="protein sequence ID" value="GAA4298665.1"/>
    <property type="molecule type" value="Genomic_DNA"/>
</dbReference>
<dbReference type="RefSeq" id="WP_345162408.1">
    <property type="nucleotide sequence ID" value="NZ_BAABGX010000001.1"/>
</dbReference>
<evidence type="ECO:0000313" key="3">
    <source>
        <dbReference type="Proteomes" id="UP001501844"/>
    </source>
</evidence>
<name>A0ABP8F9Y4_9BACT</name>
<sequence>MEEQNQAFDEAVHNELNLYFRSKIRELLSSHPDLQKLKEENKLQLSDLVACMPLEDQNRWHRFLHLDQLKLNQDIMNHLEGKGEPFNPGHRFGNPFADLTMDND</sequence>
<proteinExistence type="predicted"/>